<dbReference type="Proteomes" id="UP000542342">
    <property type="component" value="Unassembled WGS sequence"/>
</dbReference>
<dbReference type="SUPFAM" id="SSF55874">
    <property type="entry name" value="ATPase domain of HSP90 chaperone/DNA topoisomerase II/histidine kinase"/>
    <property type="match status" value="1"/>
</dbReference>
<comment type="caution">
    <text evidence="2">The sequence shown here is derived from an EMBL/GenBank/DDBJ whole genome shotgun (WGS) entry which is preliminary data.</text>
</comment>
<keyword evidence="2" id="KW-0547">Nucleotide-binding</keyword>
<dbReference type="GO" id="GO:0005524">
    <property type="term" value="F:ATP binding"/>
    <property type="evidence" value="ECO:0007669"/>
    <property type="project" value="UniProtKB-KW"/>
</dbReference>
<dbReference type="EMBL" id="JACEFB010000010">
    <property type="protein sequence ID" value="MBA2227017.1"/>
    <property type="molecule type" value="Genomic_DNA"/>
</dbReference>
<accession>A0A7V9ACQ5</accession>
<feature type="region of interest" description="Disordered" evidence="1">
    <location>
        <begin position="1231"/>
        <end position="1259"/>
    </location>
</feature>
<gene>
    <name evidence="2" type="ORF">H0921_12685</name>
</gene>
<feature type="region of interest" description="Disordered" evidence="1">
    <location>
        <begin position="1190"/>
        <end position="1211"/>
    </location>
</feature>
<evidence type="ECO:0000256" key="1">
    <source>
        <dbReference type="SAM" id="MobiDB-lite"/>
    </source>
</evidence>
<evidence type="ECO:0000313" key="3">
    <source>
        <dbReference type="Proteomes" id="UP000542342"/>
    </source>
</evidence>
<dbReference type="PANTHER" id="PTHR32387">
    <property type="entry name" value="WU:FJ29H11"/>
    <property type="match status" value="1"/>
</dbReference>
<dbReference type="RefSeq" id="WP_194538718.1">
    <property type="nucleotide sequence ID" value="NZ_JACEFB010000010.1"/>
</dbReference>
<reference evidence="2 3" key="1">
    <citation type="submission" date="2020-07" db="EMBL/GenBank/DDBJ databases">
        <title>Thermogemmata thermophila gen. nov., sp. nov., a novel moderate thermophilic planctomycete from a Kamchatka hot spring.</title>
        <authorList>
            <person name="Elcheninov A.G."/>
            <person name="Podosokorskaya O.A."/>
            <person name="Kovaleva O.L."/>
            <person name="Novikov A."/>
            <person name="Bonch-Osmolovskaya E.A."/>
            <person name="Toshchakov S.V."/>
            <person name="Kublanov I.V."/>
        </authorList>
    </citation>
    <scope>NUCLEOTIDE SEQUENCE [LARGE SCALE GENOMIC DNA]</scope>
    <source>
        <strain evidence="2 3">2918</strain>
    </source>
</reference>
<sequence>MTQPPPYFERVRRKATERWDQLERDSELAAPWHQLFRQVQSPRHVLSELIQNADDAGATEASVRIEEGAFVFEHNGKDFTEEQFESLCRFGFSNKRHLHTIGFRGIGFRSVFSLGDAVEVYSPTLAVRFHRSRFTEPQWLEDGISGDGRTLIRVPLRDELVREELEERIRTWIDAPLSLLFLRNVRRLRIEGSDLRWSSDGPGPTANSEWLTLPGTRTRVLLIRSEEEPFPQEALAELQEERLLREAEELAPFPPCRVEIALGADGGLFAVLPTGVEPPLPFACNGPFVQDPGRTGIKDPEVSPTNRWLLRRIGRLAAETMLAWLQRAELPEEERARAYSLLPSTAQTRSGTLAGSCAAAVRAAFDERIRGEPYVLTTEGELARAGEAIAVPAPLLDVWSGPQVAAVFARAGTPVASKHIGEEAAAELAQRRAVRTYSVDDFVERVRYTSPPRPDSLAQVVQLWAFLWEPIRRWWLPQPKELRIVPVEGREALLAAEQVLRLDRSGSLGSSDEHAFLSKLVNIMDRELGQYLGRDAPAGDAQADIDEDTRRRARDVLEHLGLDEPTDRAKAIDLAAQTLFAGSVVDHTSAVALAQLAAKWGVRVGKSFRYITRSGAVRNPEEVLYDPDGTVEDLLPPAAREVLLSDDYSAELFCSAPEWREWLRSGKAGVRRFPLPSNEKRWVYGRQFIEEELARRGISGNLEYRYVTHDFVIEDYDWREEYWRYWEEREGEQPAIWAAILDLVAEEIAAGDAVLSARAFQVSTSRRERPVVSERIPARWILRLREKPCLRDTEGFCRLPAALLRRTPQTEPFIGIEPFVERTMDSEKTADLLDLLGVSTQPPSPEWLIVRLEALAKAQRPPAAELEKLYRRLDDLVATCSREDLERVRERFRTGKLIYSTSGTWETARGVFLELGEGDPPEVPLVWERVRGLTLWTKVGVETRPTVEHIVAWVRSLPVGGRLPDPDEKRLRATLRRFPAAVWEQVGCWLSLSGEWVPLEQLRYAATDSAAFPYDRLFEPVRRQVADLRMLGSAVSASPPFSEVPRLTDALEERLADQPGVREEAARTPAWLTAFGETLARVRFAEEVETARVRGLARELAGTRVRIVSGLRVIPYLDGNPAGDPREADTFWDGRTLSVQDLPRAKMARCVPAALAQRFGRPDIREALFYSYERDPALVRTYLEENFDLEPLDDRSLPGGREPEEGREGALPVPVQVAAPSRSRADALTTAIPASEFDQGDEASEDGEPVSRRRQRRLPRAAGDAKTLLIERYANALGFLSDGSGGFVRPDGATLHRTNGERFPWVLRPGDGGPARYLWPEAACLEREPLELEYDVWLLLRERPGDYSLVVEGADGEPLELTGQKLADMINKEGTFQVFPASVRLVRSDDSHR</sequence>
<feature type="compositionally biased region" description="Basic and acidic residues" evidence="1">
    <location>
        <begin position="1192"/>
        <end position="1208"/>
    </location>
</feature>
<feature type="compositionally biased region" description="Acidic residues" evidence="1">
    <location>
        <begin position="1238"/>
        <end position="1248"/>
    </location>
</feature>
<evidence type="ECO:0000313" key="2">
    <source>
        <dbReference type="EMBL" id="MBA2227017.1"/>
    </source>
</evidence>
<dbReference type="NCBIfam" id="NF047352">
    <property type="entry name" value="P_loop_sacsin"/>
    <property type="match status" value="1"/>
</dbReference>
<dbReference type="Gene3D" id="3.30.565.10">
    <property type="entry name" value="Histidine kinase-like ATPase, C-terminal domain"/>
    <property type="match status" value="1"/>
</dbReference>
<dbReference type="PANTHER" id="PTHR32387:SF0">
    <property type="entry name" value="PROTEIN NO VEIN"/>
    <property type="match status" value="1"/>
</dbReference>
<dbReference type="InterPro" id="IPR036890">
    <property type="entry name" value="HATPase_C_sf"/>
</dbReference>
<dbReference type="InterPro" id="IPR052957">
    <property type="entry name" value="Auxin_embryo_med"/>
</dbReference>
<name>A0A7V9ACQ5_9BACT</name>
<keyword evidence="3" id="KW-1185">Reference proteome</keyword>
<proteinExistence type="predicted"/>
<organism evidence="2 3">
    <name type="scientific">Thermogemmata fonticola</name>
    <dbReference type="NCBI Taxonomy" id="2755323"/>
    <lineage>
        <taxon>Bacteria</taxon>
        <taxon>Pseudomonadati</taxon>
        <taxon>Planctomycetota</taxon>
        <taxon>Planctomycetia</taxon>
        <taxon>Gemmatales</taxon>
        <taxon>Gemmataceae</taxon>
        <taxon>Thermogemmata</taxon>
    </lineage>
</organism>
<keyword evidence="2" id="KW-0067">ATP-binding</keyword>
<protein>
    <submittedName>
        <fullName evidence="2">ATP-binding protein</fullName>
    </submittedName>
</protein>